<evidence type="ECO:0000313" key="2">
    <source>
        <dbReference type="EMBL" id="SFT69641.1"/>
    </source>
</evidence>
<keyword evidence="3" id="KW-1185">Reference proteome</keyword>
<organism evidence="2 3">
    <name type="scientific">Methanosarcina thermophila</name>
    <dbReference type="NCBI Taxonomy" id="2210"/>
    <lineage>
        <taxon>Archaea</taxon>
        <taxon>Methanobacteriati</taxon>
        <taxon>Methanobacteriota</taxon>
        <taxon>Stenosarchaea group</taxon>
        <taxon>Methanomicrobia</taxon>
        <taxon>Methanosarcinales</taxon>
        <taxon>Methanosarcinaceae</taxon>
        <taxon>Methanosarcina</taxon>
    </lineage>
</organism>
<accession>A0A1I7A3Z5</accession>
<protein>
    <submittedName>
        <fullName evidence="2">Uncharacterized protein</fullName>
    </submittedName>
</protein>
<keyword evidence="1" id="KW-0472">Membrane</keyword>
<dbReference type="AlphaFoldDB" id="A0A1I7A3Z5"/>
<reference evidence="2 3" key="1">
    <citation type="submission" date="2016-10" db="EMBL/GenBank/DDBJ databases">
        <authorList>
            <person name="Varghese N."/>
            <person name="Submissions S."/>
        </authorList>
    </citation>
    <scope>NUCLEOTIDE SEQUENCE [LARGE SCALE GENOMIC DNA]</scope>
    <source>
        <strain evidence="2 3">DSM 11855</strain>
    </source>
</reference>
<keyword evidence="1" id="KW-0812">Transmembrane</keyword>
<evidence type="ECO:0000313" key="3">
    <source>
        <dbReference type="Proteomes" id="UP000323733"/>
    </source>
</evidence>
<feature type="transmembrane region" description="Helical" evidence="1">
    <location>
        <begin position="26"/>
        <end position="44"/>
    </location>
</feature>
<keyword evidence="1" id="KW-1133">Transmembrane helix</keyword>
<dbReference type="EMBL" id="FPAO01000007">
    <property type="protein sequence ID" value="SFT69641.1"/>
    <property type="molecule type" value="Genomic_DNA"/>
</dbReference>
<sequence>MKVFTTSSDQFMGKHVLKTLRNPGNWYLRIFICGEIITFLRSFLIPASSNTCCPPGFNFEFTSIFHFKFFLIEYILRLYLNLFVKKIESTFSNISFPNNSRKLIPCSFCNLHICNLHFHDIASSTYFTH</sequence>
<name>A0A1I7A3Z5_METTE</name>
<evidence type="ECO:0000256" key="1">
    <source>
        <dbReference type="SAM" id="Phobius"/>
    </source>
</evidence>
<gene>
    <name evidence="2" type="ORF">SAMN02910340_01846</name>
</gene>
<proteinExistence type="predicted"/>
<dbReference type="Proteomes" id="UP000323733">
    <property type="component" value="Unassembled WGS sequence"/>
</dbReference>
<feature type="transmembrane region" description="Helical" evidence="1">
    <location>
        <begin position="64"/>
        <end position="84"/>
    </location>
</feature>